<keyword evidence="3" id="KW-1185">Reference proteome</keyword>
<dbReference type="Proteomes" id="UP000006281">
    <property type="component" value="Chromosome"/>
</dbReference>
<name>K0KD90_SACES</name>
<dbReference type="RefSeq" id="WP_015105634.1">
    <property type="nucleotide sequence ID" value="NC_019673.1"/>
</dbReference>
<sequence>MPDDQERLVADALRAQATSTGGLPVTPAPAVPPSGSARPALGAGWVLMIAVLLGLAAGTVVAVITLR</sequence>
<dbReference type="EMBL" id="HE804045">
    <property type="protein sequence ID" value="CCH35527.1"/>
    <property type="molecule type" value="Genomic_DNA"/>
</dbReference>
<dbReference type="HOGENOM" id="CLU_2809869_0_0_11"/>
<keyword evidence="1" id="KW-1133">Transmembrane helix</keyword>
<keyword evidence="1" id="KW-0472">Membrane</keyword>
<proteinExistence type="predicted"/>
<dbReference type="STRING" id="1179773.BN6_83100"/>
<dbReference type="OrthoDB" id="3700817at2"/>
<dbReference type="KEGG" id="sesp:BN6_83100"/>
<dbReference type="BioCyc" id="SESP1179773:BN6_RS40270-MONOMER"/>
<dbReference type="AlphaFoldDB" id="K0KD90"/>
<organism evidence="2 3">
    <name type="scientific">Saccharothrix espanaensis (strain ATCC 51144 / DSM 44229 / JCM 9112 / NBRC 15066 / NRRL 15764)</name>
    <dbReference type="NCBI Taxonomy" id="1179773"/>
    <lineage>
        <taxon>Bacteria</taxon>
        <taxon>Bacillati</taxon>
        <taxon>Actinomycetota</taxon>
        <taxon>Actinomycetes</taxon>
        <taxon>Pseudonocardiales</taxon>
        <taxon>Pseudonocardiaceae</taxon>
        <taxon>Saccharothrix</taxon>
    </lineage>
</organism>
<evidence type="ECO:0000313" key="2">
    <source>
        <dbReference type="EMBL" id="CCH35527.1"/>
    </source>
</evidence>
<feature type="transmembrane region" description="Helical" evidence="1">
    <location>
        <begin position="43"/>
        <end position="66"/>
    </location>
</feature>
<evidence type="ECO:0000256" key="1">
    <source>
        <dbReference type="SAM" id="Phobius"/>
    </source>
</evidence>
<evidence type="ECO:0000313" key="3">
    <source>
        <dbReference type="Proteomes" id="UP000006281"/>
    </source>
</evidence>
<keyword evidence="1" id="KW-0812">Transmembrane</keyword>
<reference evidence="2 3" key="1">
    <citation type="journal article" date="2012" name="BMC Genomics">
        <title>Complete genome sequence of Saccharothrix espanaensis DSM 44229T and comparison to the other completely sequenced Pseudonocardiaceae.</title>
        <authorList>
            <person name="Strobel T."/>
            <person name="Al-Dilaimi A."/>
            <person name="Blom J."/>
            <person name="Gessner A."/>
            <person name="Kalinowski J."/>
            <person name="Luzhetska M."/>
            <person name="Puhler A."/>
            <person name="Szczepanowski R."/>
            <person name="Bechthold A."/>
            <person name="Ruckert C."/>
        </authorList>
    </citation>
    <scope>NUCLEOTIDE SEQUENCE [LARGE SCALE GENOMIC DNA]</scope>
    <source>
        <strain evidence="3">ATCC 51144 / DSM 44229 / JCM 9112 / NBRC 15066 / NRRL 15764</strain>
    </source>
</reference>
<accession>K0KD90</accession>
<protein>
    <submittedName>
        <fullName evidence="2">Putative membrane protein</fullName>
    </submittedName>
</protein>
<dbReference type="PATRIC" id="fig|1179773.3.peg.8389"/>
<gene>
    <name evidence="2" type="ordered locus">BN6_83100</name>
</gene>